<comment type="caution">
    <text evidence="1">The sequence shown here is derived from an EMBL/GenBank/DDBJ whole genome shotgun (WGS) entry which is preliminary data.</text>
</comment>
<dbReference type="PANTHER" id="PTHR13318">
    <property type="entry name" value="PARTNER OF PAIRED, ISOFORM B-RELATED"/>
    <property type="match status" value="1"/>
</dbReference>
<dbReference type="InterPro" id="IPR006553">
    <property type="entry name" value="Leu-rich_rpt_Cys-con_subtyp"/>
</dbReference>
<dbReference type="SUPFAM" id="SSF52047">
    <property type="entry name" value="RNI-like"/>
    <property type="match status" value="1"/>
</dbReference>
<dbReference type="GO" id="GO:0019005">
    <property type="term" value="C:SCF ubiquitin ligase complex"/>
    <property type="evidence" value="ECO:0007669"/>
    <property type="project" value="TreeGrafter"/>
</dbReference>
<dbReference type="OMA" id="RECCKIA"/>
<gene>
    <name evidence="1" type="ORF">RDWZM_005121</name>
</gene>
<name>A0A9Q0RM15_BLOTA</name>
<evidence type="ECO:0000313" key="2">
    <source>
        <dbReference type="Proteomes" id="UP001142055"/>
    </source>
</evidence>
<dbReference type="Proteomes" id="UP001142055">
    <property type="component" value="Chromosome 2"/>
</dbReference>
<dbReference type="OrthoDB" id="10257471at2759"/>
<reference evidence="1" key="1">
    <citation type="submission" date="2022-12" db="EMBL/GenBank/DDBJ databases">
        <title>Genome assemblies of Blomia tropicalis.</title>
        <authorList>
            <person name="Cui Y."/>
        </authorList>
    </citation>
    <scope>NUCLEOTIDE SEQUENCE</scope>
    <source>
        <tissue evidence="1">Adult mites</tissue>
    </source>
</reference>
<accession>A0A9Q0RM15</accession>
<protein>
    <submittedName>
        <fullName evidence="1">Uncharacterized protein</fullName>
    </submittedName>
</protein>
<dbReference type="SMART" id="SM00367">
    <property type="entry name" value="LRR_CC"/>
    <property type="match status" value="6"/>
</dbReference>
<dbReference type="AlphaFoldDB" id="A0A9Q0RM15"/>
<dbReference type="EMBL" id="JAPWDV010000002">
    <property type="protein sequence ID" value="KAJ6219309.1"/>
    <property type="molecule type" value="Genomic_DNA"/>
</dbReference>
<dbReference type="GO" id="GO:0031146">
    <property type="term" value="P:SCF-dependent proteasomal ubiquitin-dependent protein catabolic process"/>
    <property type="evidence" value="ECO:0007669"/>
    <property type="project" value="TreeGrafter"/>
</dbReference>
<keyword evidence="2" id="KW-1185">Reference proteome</keyword>
<dbReference type="PANTHER" id="PTHR13318:SF261">
    <property type="entry name" value="F-BOX DOMAIN-CONTAINING PROTEIN"/>
    <property type="match status" value="1"/>
</dbReference>
<proteinExistence type="predicted"/>
<sequence>MYEDETYTYPSIHFWLHLVVKHLSLRDLFNLRAVCHESYIVVTEYFRYMSDLDLSIVSERNRLTWEHFHLLTNYNCSFRRINLSNICCLNEILFHEILARQTRLRSIDLSCAYKVTNETINCLATNCTLVERLILRYCHWLSDESFRLITDRLEHLVELDVTCCWNIEDQSVQMLFVKRGSTLKHVCLSKLYSLSDWSIRSIATYGNRLSYLDISHCWRVTDHSIEALCKIGQLQQISISNCSLITIVGRRHLIDSGIQILS</sequence>
<organism evidence="1 2">
    <name type="scientific">Blomia tropicalis</name>
    <name type="common">Mite</name>
    <dbReference type="NCBI Taxonomy" id="40697"/>
    <lineage>
        <taxon>Eukaryota</taxon>
        <taxon>Metazoa</taxon>
        <taxon>Ecdysozoa</taxon>
        <taxon>Arthropoda</taxon>
        <taxon>Chelicerata</taxon>
        <taxon>Arachnida</taxon>
        <taxon>Acari</taxon>
        <taxon>Acariformes</taxon>
        <taxon>Sarcoptiformes</taxon>
        <taxon>Astigmata</taxon>
        <taxon>Glycyphagoidea</taxon>
        <taxon>Echimyopodidae</taxon>
        <taxon>Blomia</taxon>
    </lineage>
</organism>
<dbReference type="InterPro" id="IPR001611">
    <property type="entry name" value="Leu-rich_rpt"/>
</dbReference>
<dbReference type="Pfam" id="PF13516">
    <property type="entry name" value="LRR_6"/>
    <property type="match status" value="1"/>
</dbReference>
<dbReference type="InterPro" id="IPR032675">
    <property type="entry name" value="LRR_dom_sf"/>
</dbReference>
<evidence type="ECO:0000313" key="1">
    <source>
        <dbReference type="EMBL" id="KAJ6219309.1"/>
    </source>
</evidence>
<dbReference type="Gene3D" id="3.80.10.10">
    <property type="entry name" value="Ribonuclease Inhibitor"/>
    <property type="match status" value="1"/>
</dbReference>